<dbReference type="Proteomes" id="UP000887580">
    <property type="component" value="Unplaced"/>
</dbReference>
<protein>
    <submittedName>
        <fullName evidence="2">Uncharacterized protein</fullName>
    </submittedName>
</protein>
<reference evidence="2" key="1">
    <citation type="submission" date="2022-11" db="UniProtKB">
        <authorList>
            <consortium name="WormBaseParasite"/>
        </authorList>
    </citation>
    <scope>IDENTIFICATION</scope>
</reference>
<accession>A0AC35FQ30</accession>
<sequence length="101" mass="11721">MITKDEQKRRVFLSEAPNDHGVLRWASNILFSLYKNSSGHKERIKYGHEFKKYVDEAIQQLPGDFELYHMRGRFRFEVASISLIKRGVASVLFGTPPTATY</sequence>
<evidence type="ECO:0000313" key="1">
    <source>
        <dbReference type="Proteomes" id="UP000887580"/>
    </source>
</evidence>
<dbReference type="WBParaSite" id="PS1159_v2.g19730.t2">
    <property type="protein sequence ID" value="PS1159_v2.g19730.t2"/>
    <property type="gene ID" value="PS1159_v2.g19730"/>
</dbReference>
<organism evidence="1 2">
    <name type="scientific">Panagrolaimus sp. PS1159</name>
    <dbReference type="NCBI Taxonomy" id="55785"/>
    <lineage>
        <taxon>Eukaryota</taxon>
        <taxon>Metazoa</taxon>
        <taxon>Ecdysozoa</taxon>
        <taxon>Nematoda</taxon>
        <taxon>Chromadorea</taxon>
        <taxon>Rhabditida</taxon>
        <taxon>Tylenchina</taxon>
        <taxon>Panagrolaimomorpha</taxon>
        <taxon>Panagrolaimoidea</taxon>
        <taxon>Panagrolaimidae</taxon>
        <taxon>Panagrolaimus</taxon>
    </lineage>
</organism>
<evidence type="ECO:0000313" key="2">
    <source>
        <dbReference type="WBParaSite" id="PS1159_v2.g19730.t2"/>
    </source>
</evidence>
<proteinExistence type="predicted"/>
<name>A0AC35FQ30_9BILA</name>